<feature type="transmembrane region" description="Helical" evidence="1">
    <location>
        <begin position="50"/>
        <end position="70"/>
    </location>
</feature>
<dbReference type="InParanoid" id="E1ZDW1"/>
<keyword evidence="1" id="KW-1133">Transmembrane helix</keyword>
<gene>
    <name evidence="2" type="ORF">CHLNCDRAFT_52212</name>
</gene>
<proteinExistence type="predicted"/>
<dbReference type="AlphaFoldDB" id="E1ZDW1"/>
<reference evidence="2 3" key="1">
    <citation type="journal article" date="2010" name="Plant Cell">
        <title>The Chlorella variabilis NC64A genome reveals adaptation to photosymbiosis, coevolution with viruses, and cryptic sex.</title>
        <authorList>
            <person name="Blanc G."/>
            <person name="Duncan G."/>
            <person name="Agarkova I."/>
            <person name="Borodovsky M."/>
            <person name="Gurnon J."/>
            <person name="Kuo A."/>
            <person name="Lindquist E."/>
            <person name="Lucas S."/>
            <person name="Pangilinan J."/>
            <person name="Polle J."/>
            <person name="Salamov A."/>
            <person name="Terry A."/>
            <person name="Yamada T."/>
            <person name="Dunigan D.D."/>
            <person name="Grigoriev I.V."/>
            <person name="Claverie J.M."/>
            <person name="Van Etten J.L."/>
        </authorList>
    </citation>
    <scope>NUCLEOTIDE SEQUENCE [LARGE SCALE GENOMIC DNA]</scope>
    <source>
        <strain evidence="2 3">NC64A</strain>
    </source>
</reference>
<keyword evidence="3" id="KW-1185">Reference proteome</keyword>
<protein>
    <submittedName>
        <fullName evidence="2">Expressed protein</fullName>
    </submittedName>
</protein>
<evidence type="ECO:0000256" key="1">
    <source>
        <dbReference type="SAM" id="Phobius"/>
    </source>
</evidence>
<dbReference type="RefSeq" id="XP_005848027.1">
    <property type="nucleotide sequence ID" value="XM_005847965.1"/>
</dbReference>
<keyword evidence="1" id="KW-0472">Membrane</keyword>
<name>E1ZDW1_CHLVA</name>
<organism evidence="3">
    <name type="scientific">Chlorella variabilis</name>
    <name type="common">Green alga</name>
    <dbReference type="NCBI Taxonomy" id="554065"/>
    <lineage>
        <taxon>Eukaryota</taxon>
        <taxon>Viridiplantae</taxon>
        <taxon>Chlorophyta</taxon>
        <taxon>core chlorophytes</taxon>
        <taxon>Trebouxiophyceae</taxon>
        <taxon>Chlorellales</taxon>
        <taxon>Chlorellaceae</taxon>
        <taxon>Chlorella clade</taxon>
        <taxon>Chlorella</taxon>
    </lineage>
</organism>
<dbReference type="KEGG" id="cvr:CHLNCDRAFT_52212"/>
<evidence type="ECO:0000313" key="3">
    <source>
        <dbReference type="Proteomes" id="UP000008141"/>
    </source>
</evidence>
<dbReference type="GeneID" id="17355327"/>
<feature type="transmembrane region" description="Helical" evidence="1">
    <location>
        <begin position="26"/>
        <end position="44"/>
    </location>
</feature>
<sequence>MRFESSEAERGFRQHFHTQRIAQDRAFAITQAAIAIVLALRTPAGVSPAISLLFCGTHAISLAVLVFSAAKRCTYVALRPYLLAAARAFSDLLCPQLVWHLAAHAGGTAQGAHDTWPAFCLLWVTWSRWGAQLLTQLGYLLPFYLEALLTPFGTLLNMLNNRRLCSGDGSGELGAGPADAPCPWNICTAAAAAGGAGAATGHASIAQQAADDVATCYCETVFGLSQLLLSLVLPLALAGYAEARQRRQYAAASQAAERHRYPPRSRRRSAVEAAGWGVSYDGLRLLGLVALIQFRIFLSLRFSIWQQHTWAGADVLPAPADDGAAPAALHQEL</sequence>
<evidence type="ECO:0000313" key="2">
    <source>
        <dbReference type="EMBL" id="EFN55925.1"/>
    </source>
</evidence>
<keyword evidence="1" id="KW-0812">Transmembrane</keyword>
<dbReference type="OrthoDB" id="512193at2759"/>
<dbReference type="EMBL" id="GL433843">
    <property type="protein sequence ID" value="EFN55925.1"/>
    <property type="molecule type" value="Genomic_DNA"/>
</dbReference>
<accession>E1ZDW1</accession>
<dbReference type="Proteomes" id="UP000008141">
    <property type="component" value="Unassembled WGS sequence"/>
</dbReference>